<keyword evidence="2" id="KW-1133">Transmembrane helix</keyword>
<gene>
    <name evidence="3" type="ORF">GCM10023205_29310</name>
</gene>
<evidence type="ECO:0000313" key="3">
    <source>
        <dbReference type="EMBL" id="GAA4963544.1"/>
    </source>
</evidence>
<dbReference type="EMBL" id="BAABHS010000009">
    <property type="protein sequence ID" value="GAA4963544.1"/>
    <property type="molecule type" value="Genomic_DNA"/>
</dbReference>
<protein>
    <submittedName>
        <fullName evidence="3">ABC transporter permease</fullName>
    </submittedName>
</protein>
<keyword evidence="2" id="KW-0812">Transmembrane</keyword>
<organism evidence="3 4">
    <name type="scientific">Yinghuangia aomiensis</name>
    <dbReference type="NCBI Taxonomy" id="676205"/>
    <lineage>
        <taxon>Bacteria</taxon>
        <taxon>Bacillati</taxon>
        <taxon>Actinomycetota</taxon>
        <taxon>Actinomycetes</taxon>
        <taxon>Kitasatosporales</taxon>
        <taxon>Streptomycetaceae</taxon>
        <taxon>Yinghuangia</taxon>
    </lineage>
</organism>
<dbReference type="PANTHER" id="PTHR37305:SF1">
    <property type="entry name" value="MEMBRANE PROTEIN"/>
    <property type="match status" value="1"/>
</dbReference>
<feature type="transmembrane region" description="Helical" evidence="2">
    <location>
        <begin position="51"/>
        <end position="71"/>
    </location>
</feature>
<feature type="compositionally biased region" description="Low complexity" evidence="1">
    <location>
        <begin position="1"/>
        <end position="14"/>
    </location>
</feature>
<feature type="transmembrane region" description="Helical" evidence="2">
    <location>
        <begin position="149"/>
        <end position="173"/>
    </location>
</feature>
<keyword evidence="4" id="KW-1185">Reference proteome</keyword>
<evidence type="ECO:0000256" key="1">
    <source>
        <dbReference type="SAM" id="MobiDB-lite"/>
    </source>
</evidence>
<feature type="transmembrane region" description="Helical" evidence="2">
    <location>
        <begin position="222"/>
        <end position="247"/>
    </location>
</feature>
<keyword evidence="2" id="KW-0472">Membrane</keyword>
<evidence type="ECO:0000313" key="4">
    <source>
        <dbReference type="Proteomes" id="UP001500466"/>
    </source>
</evidence>
<evidence type="ECO:0000256" key="2">
    <source>
        <dbReference type="SAM" id="Phobius"/>
    </source>
</evidence>
<sequence>MTAVDPAPDGAVPANEPVDEPAPSRAHGYRPRHTLPFRVEALRQLRRRRTLVMLGLLAALPWILVVAFKVGGSPSRDNVPTLVDVATRSGLNLTAFALFVSTGFLLVVAVALFCGDTVASEASWSSLRYLLAAPVPRARLLRVKLAVSLAYSAFALVLLPAMALLAGTIAFGWGPLEIPIGGTLGAGDAMERMLIVVVYGIVSQLVVAAVAFWLSTVTDAPLGAVGGAVGLVVVSNIVDAVTALGSWRDVLPTHWQFAWVDALQADLEWEGMVKGSAISVAYACVFIALAFRHFERKDIVS</sequence>
<dbReference type="PANTHER" id="PTHR37305">
    <property type="entry name" value="INTEGRAL MEMBRANE PROTEIN-RELATED"/>
    <property type="match status" value="1"/>
</dbReference>
<proteinExistence type="predicted"/>
<feature type="transmembrane region" description="Helical" evidence="2">
    <location>
        <begin position="91"/>
        <end position="114"/>
    </location>
</feature>
<feature type="transmembrane region" description="Helical" evidence="2">
    <location>
        <begin position="193"/>
        <end position="215"/>
    </location>
</feature>
<feature type="transmembrane region" description="Helical" evidence="2">
    <location>
        <begin position="272"/>
        <end position="291"/>
    </location>
</feature>
<comment type="caution">
    <text evidence="3">The sequence shown here is derived from an EMBL/GenBank/DDBJ whole genome shotgun (WGS) entry which is preliminary data.</text>
</comment>
<dbReference type="Pfam" id="PF12730">
    <property type="entry name" value="ABC2_membrane_4"/>
    <property type="match status" value="1"/>
</dbReference>
<accession>A0ABP9H815</accession>
<reference evidence="4" key="1">
    <citation type="journal article" date="2019" name="Int. J. Syst. Evol. Microbiol.">
        <title>The Global Catalogue of Microorganisms (GCM) 10K type strain sequencing project: providing services to taxonomists for standard genome sequencing and annotation.</title>
        <authorList>
            <consortium name="The Broad Institute Genomics Platform"/>
            <consortium name="The Broad Institute Genome Sequencing Center for Infectious Disease"/>
            <person name="Wu L."/>
            <person name="Ma J."/>
        </authorList>
    </citation>
    <scope>NUCLEOTIDE SEQUENCE [LARGE SCALE GENOMIC DNA]</scope>
    <source>
        <strain evidence="4">JCM 17986</strain>
    </source>
</reference>
<dbReference type="Proteomes" id="UP001500466">
    <property type="component" value="Unassembled WGS sequence"/>
</dbReference>
<name>A0ABP9H815_9ACTN</name>
<feature type="region of interest" description="Disordered" evidence="1">
    <location>
        <begin position="1"/>
        <end position="30"/>
    </location>
</feature>